<sequence>MITNERNIMKLEKIFLKIIAVLFLLINIAYATEPPETWYFYKVSKNTVLGGEPTFERERLIYRYWQTKLTITDKEVVIDKACTIPEGAMNEIVTPLSYWKSPEQVEKYQKIFSEEKIPLENQIQIIKNNLNDKDSPCSKKDFTDLIKTGNFMVFMTKRGYLVIFSKNLEKDRLSSATYRGLNQPLNLLGHPMLSDKKIVKKINKECDYPDDGYYEYDSYNKCPLTELGIYFASVINKLDAEKEYSFENNKDKYYFTRNQIKEFEYEIYLNIEKNNKLIDRLPIYKENILESAAFIQYYYIDNEFKNIWLLNYVGDDSTHDIEKWRHYKIDNTGHFKLLESISCEHRNRKGIVKCHNG</sequence>
<proteinExistence type="predicted"/>
<evidence type="ECO:0008006" key="3">
    <source>
        <dbReference type="Google" id="ProtNLM"/>
    </source>
</evidence>
<dbReference type="EMBL" id="NART01000022">
    <property type="protein sequence ID" value="OTQ10215.1"/>
    <property type="molecule type" value="Genomic_DNA"/>
</dbReference>
<name>A0ABX3YVL8_9GAMM</name>
<evidence type="ECO:0000313" key="1">
    <source>
        <dbReference type="EMBL" id="OTQ10215.1"/>
    </source>
</evidence>
<keyword evidence="2" id="KW-1185">Reference proteome</keyword>
<accession>A0ABX3YVL8</accession>
<organism evidence="1 2">
    <name type="scientific">Gilliamella apicola</name>
    <dbReference type="NCBI Taxonomy" id="1196095"/>
    <lineage>
        <taxon>Bacteria</taxon>
        <taxon>Pseudomonadati</taxon>
        <taxon>Pseudomonadota</taxon>
        <taxon>Gammaproteobacteria</taxon>
        <taxon>Orbales</taxon>
        <taxon>Orbaceae</taxon>
        <taxon>Gilliamella</taxon>
    </lineage>
</organism>
<comment type="caution">
    <text evidence="1">The sequence shown here is derived from an EMBL/GenBank/DDBJ whole genome shotgun (WGS) entry which is preliminary data.</text>
</comment>
<dbReference type="Proteomes" id="UP000194800">
    <property type="component" value="Unassembled WGS sequence"/>
</dbReference>
<evidence type="ECO:0000313" key="2">
    <source>
        <dbReference type="Proteomes" id="UP000194800"/>
    </source>
</evidence>
<reference evidence="1 2" key="1">
    <citation type="submission" date="2017-03" db="EMBL/GenBank/DDBJ databases">
        <title>Comparative genomics of honeybee gut symbionts reveal geographically distinct and subgroup specific antibiotic resistance.</title>
        <authorList>
            <person name="Ludvigsen J."/>
            <person name="Porcellato D."/>
            <person name="Labee-Lund T.M."/>
            <person name="Amdam G.V."/>
            <person name="Rudi K."/>
        </authorList>
    </citation>
    <scope>NUCLEOTIDE SEQUENCE [LARGE SCALE GENOMIC DNA]</scope>
    <source>
        <strain evidence="1 2">A-9-12</strain>
    </source>
</reference>
<gene>
    <name evidence="1" type="ORF">B6C91_06620</name>
</gene>
<dbReference type="RefSeq" id="WP_086301158.1">
    <property type="nucleotide sequence ID" value="NZ_NART01000022.1"/>
</dbReference>
<protein>
    <recommendedName>
        <fullName evidence="3">YARHG domain-containing protein</fullName>
    </recommendedName>
</protein>